<evidence type="ECO:0000313" key="6">
    <source>
        <dbReference type="Proteomes" id="UP001500449"/>
    </source>
</evidence>
<dbReference type="PANTHER" id="PTHR45024">
    <property type="entry name" value="DEHYDROGENASES, SHORT CHAIN"/>
    <property type="match status" value="1"/>
</dbReference>
<dbReference type="Gene3D" id="3.40.50.720">
    <property type="entry name" value="NAD(P)-binding Rossmann-like Domain"/>
    <property type="match status" value="1"/>
</dbReference>
<dbReference type="PRINTS" id="PR00081">
    <property type="entry name" value="GDHRDH"/>
</dbReference>
<dbReference type="InterPro" id="IPR020904">
    <property type="entry name" value="Sc_DH/Rdtase_CS"/>
</dbReference>
<keyword evidence="6" id="KW-1185">Reference proteome</keyword>
<dbReference type="SUPFAM" id="SSF51735">
    <property type="entry name" value="NAD(P)-binding Rossmann-fold domains"/>
    <property type="match status" value="1"/>
</dbReference>
<dbReference type="PRINTS" id="PR00080">
    <property type="entry name" value="SDRFAMILY"/>
</dbReference>
<dbReference type="EMBL" id="BAAAQK010000009">
    <property type="protein sequence ID" value="GAA1850487.1"/>
    <property type="molecule type" value="Genomic_DNA"/>
</dbReference>
<keyword evidence="2" id="KW-0560">Oxidoreductase</keyword>
<evidence type="ECO:0000256" key="2">
    <source>
        <dbReference type="ARBA" id="ARBA00023002"/>
    </source>
</evidence>
<dbReference type="InterPro" id="IPR002347">
    <property type="entry name" value="SDR_fam"/>
</dbReference>
<dbReference type="PROSITE" id="PS00061">
    <property type="entry name" value="ADH_SHORT"/>
    <property type="match status" value="1"/>
</dbReference>
<reference evidence="5 6" key="1">
    <citation type="journal article" date="2019" name="Int. J. Syst. Evol. Microbiol.">
        <title>The Global Catalogue of Microorganisms (GCM) 10K type strain sequencing project: providing services to taxonomists for standard genome sequencing and annotation.</title>
        <authorList>
            <consortium name="The Broad Institute Genomics Platform"/>
            <consortium name="The Broad Institute Genome Sequencing Center for Infectious Disease"/>
            <person name="Wu L."/>
            <person name="Ma J."/>
        </authorList>
    </citation>
    <scope>NUCLEOTIDE SEQUENCE [LARGE SCALE GENOMIC DNA]</scope>
    <source>
        <strain evidence="5 6">JCM 16009</strain>
    </source>
</reference>
<gene>
    <name evidence="5" type="ORF">GCM10009836_32870</name>
</gene>
<comment type="caution">
    <text evidence="5">The sequence shown here is derived from an EMBL/GenBank/DDBJ whole genome shotgun (WGS) entry which is preliminary data.</text>
</comment>
<dbReference type="PANTHER" id="PTHR45024:SF2">
    <property type="entry name" value="SCP2 DOMAIN-CONTAINING PROTEIN"/>
    <property type="match status" value="1"/>
</dbReference>
<evidence type="ECO:0000259" key="4">
    <source>
        <dbReference type="SMART" id="SM00822"/>
    </source>
</evidence>
<feature type="domain" description="Ketoreductase" evidence="4">
    <location>
        <begin position="10"/>
        <end position="186"/>
    </location>
</feature>
<name>A0ABN2N4A2_9PSEU</name>
<dbReference type="Pfam" id="PF00106">
    <property type="entry name" value="adh_short"/>
    <property type="match status" value="1"/>
</dbReference>
<dbReference type="InterPro" id="IPR057326">
    <property type="entry name" value="KR_dom"/>
</dbReference>
<evidence type="ECO:0000256" key="1">
    <source>
        <dbReference type="ARBA" id="ARBA00006484"/>
    </source>
</evidence>
<dbReference type="RefSeq" id="WP_344417464.1">
    <property type="nucleotide sequence ID" value="NZ_BAAAQK010000009.1"/>
</dbReference>
<dbReference type="InterPro" id="IPR036291">
    <property type="entry name" value="NAD(P)-bd_dom_sf"/>
</dbReference>
<organism evidence="5 6">
    <name type="scientific">Pseudonocardia ailaonensis</name>
    <dbReference type="NCBI Taxonomy" id="367279"/>
    <lineage>
        <taxon>Bacteria</taxon>
        <taxon>Bacillati</taxon>
        <taxon>Actinomycetota</taxon>
        <taxon>Actinomycetes</taxon>
        <taxon>Pseudonocardiales</taxon>
        <taxon>Pseudonocardiaceae</taxon>
        <taxon>Pseudonocardia</taxon>
    </lineage>
</organism>
<dbReference type="Proteomes" id="UP001500449">
    <property type="component" value="Unassembled WGS sequence"/>
</dbReference>
<evidence type="ECO:0000256" key="3">
    <source>
        <dbReference type="RuleBase" id="RU000363"/>
    </source>
</evidence>
<dbReference type="InterPro" id="IPR051687">
    <property type="entry name" value="Peroxisomal_Beta-Oxidation"/>
</dbReference>
<comment type="similarity">
    <text evidence="1 3">Belongs to the short-chain dehydrogenases/reductases (SDR) family.</text>
</comment>
<evidence type="ECO:0000313" key="5">
    <source>
        <dbReference type="EMBL" id="GAA1850487.1"/>
    </source>
</evidence>
<accession>A0ABN2N4A2</accession>
<sequence length="299" mass="31015">MTDQLRFDGLVAVVTGGGGGLGRAHALELGRRGAHVVVNDMGVELAGDGSDVGRAATVAKEIEAAGGSAAPDTNSVATAEGGAAIVETAIREFGRIDVVVNNAGILRDRTFVKTSPDDVGPVLDVHLAGAFNVTRPAWAHFREQGFGRVVMTSSSAGFFGNFGQASYASAKLGLVGLIKVMAIEGAKYDIKANAIGPVARTRMTEKFDNPLADVLGVERVSPAVAFLSHPSCALSGEVLSVGGGRVARVFVGVTRGYLGGELTAEDIRDNLETIFDDEGYQVPGDSKAEMRLLAEMLGR</sequence>
<dbReference type="SMART" id="SM00822">
    <property type="entry name" value="PKS_KR"/>
    <property type="match status" value="1"/>
</dbReference>
<proteinExistence type="inferred from homology"/>
<protein>
    <submittedName>
        <fullName evidence="5">SDR family NAD(P)-dependent oxidoreductase</fullName>
    </submittedName>
</protein>